<organism evidence="4 5">
    <name type="scientific">Sporolactobacillus shoreae</name>
    <dbReference type="NCBI Taxonomy" id="1465501"/>
    <lineage>
        <taxon>Bacteria</taxon>
        <taxon>Bacillati</taxon>
        <taxon>Bacillota</taxon>
        <taxon>Bacilli</taxon>
        <taxon>Bacillales</taxon>
        <taxon>Sporolactobacillaceae</taxon>
        <taxon>Sporolactobacillus</taxon>
    </lineage>
</organism>
<keyword evidence="4" id="KW-0808">Transferase</keyword>
<dbReference type="SUPFAM" id="SSF52317">
    <property type="entry name" value="Class I glutamine amidotransferase-like"/>
    <property type="match status" value="1"/>
</dbReference>
<keyword evidence="2" id="KW-0378">Hydrolase</keyword>
<feature type="domain" description="CobB/CobQ-like glutamine amidotransferase" evidence="3">
    <location>
        <begin position="8"/>
        <end position="202"/>
    </location>
</feature>
<reference evidence="4 5" key="1">
    <citation type="journal article" date="2015" name="Int. J. Syst. Evol. Microbiol.">
        <title>Sporolactobacillus shoreae sp. nov. and Sporolactobacillus spathodeae sp. nov., two spore-forming lactic acid bacteria isolated from tree barks in Thailand.</title>
        <authorList>
            <person name="Thamacharoensuk T."/>
            <person name="Kitahara M."/>
            <person name="Ohkuma M."/>
            <person name="Thongchul N."/>
            <person name="Tanasupawat S."/>
        </authorList>
    </citation>
    <scope>NUCLEOTIDE SEQUENCE [LARGE SCALE GENOMIC DNA]</scope>
    <source>
        <strain evidence="4 5">BK92</strain>
    </source>
</reference>
<protein>
    <recommendedName>
        <fullName evidence="2">Lipid II isoglutaminyl synthase (glutamine-hydrolyzing) subunit GatD</fullName>
        <ecNumber evidence="2">6.3.5.13</ecNumber>
    </recommendedName>
    <alternativeName>
        <fullName evidence="2">Lipid II isoglutaminyl synthase glutaminase subunit</fullName>
        <ecNumber evidence="2">3.5.1.2</ecNumber>
    </alternativeName>
</protein>
<comment type="pathway">
    <text evidence="2">Cell wall biogenesis; peptidoglycan biosynthesis.</text>
</comment>
<dbReference type="Proteomes" id="UP000298347">
    <property type="component" value="Unassembled WGS sequence"/>
</dbReference>
<dbReference type="AlphaFoldDB" id="A0A4Z0GM24"/>
<dbReference type="GO" id="GO:0009236">
    <property type="term" value="P:cobalamin biosynthetic process"/>
    <property type="evidence" value="ECO:0007669"/>
    <property type="project" value="InterPro"/>
</dbReference>
<name>A0A4Z0GM24_9BACL</name>
<keyword evidence="5" id="KW-1185">Reference proteome</keyword>
<evidence type="ECO:0000259" key="3">
    <source>
        <dbReference type="Pfam" id="PF07685"/>
    </source>
</evidence>
<dbReference type="GO" id="GO:0009252">
    <property type="term" value="P:peptidoglycan biosynthetic process"/>
    <property type="evidence" value="ECO:0007669"/>
    <property type="project" value="UniProtKB-UniRule"/>
</dbReference>
<dbReference type="Gene3D" id="3.40.50.880">
    <property type="match status" value="1"/>
</dbReference>
<comment type="caution">
    <text evidence="4">The sequence shown here is derived from an EMBL/GenBank/DDBJ whole genome shotgun (WGS) entry which is preliminary data.</text>
</comment>
<keyword evidence="2" id="KW-0133">Cell shape</keyword>
<dbReference type="UniPathway" id="UPA00219"/>
<dbReference type="CDD" id="cd01750">
    <property type="entry name" value="GATase1_CobQ"/>
    <property type="match status" value="1"/>
</dbReference>
<comment type="function">
    <text evidence="2">The lipid II isoglutaminyl synthase complex catalyzes the formation of alpha-D-isoglutamine in the cell wall lipid II stem peptide. The GatD subunit catalyzes the hydrolysis of glutamine to glutamate and ammonia. The resulting ammonia molecule is channeled to the active site of MurT.</text>
</comment>
<keyword evidence="2" id="KW-0573">Peptidoglycan synthesis</keyword>
<dbReference type="EC" id="3.5.1.2" evidence="2"/>
<dbReference type="PROSITE" id="PS51274">
    <property type="entry name" value="GATASE_COBBQ"/>
    <property type="match status" value="1"/>
</dbReference>
<keyword evidence="2" id="KW-0436">Ligase</keyword>
<dbReference type="GO" id="GO:0016740">
    <property type="term" value="F:transferase activity"/>
    <property type="evidence" value="ECO:0007669"/>
    <property type="project" value="UniProtKB-KW"/>
</dbReference>
<comment type="similarity">
    <text evidence="2">Belongs to the CobB/CobQ family. GatD subfamily.</text>
</comment>
<evidence type="ECO:0000313" key="5">
    <source>
        <dbReference type="Proteomes" id="UP000298347"/>
    </source>
</evidence>
<gene>
    <name evidence="2" type="primary">gatD</name>
    <name evidence="4" type="ORF">E4665_14275</name>
</gene>
<dbReference type="GO" id="GO:0071555">
    <property type="term" value="P:cell wall organization"/>
    <property type="evidence" value="ECO:0007669"/>
    <property type="project" value="UniProtKB-KW"/>
</dbReference>
<dbReference type="RefSeq" id="WP_135349473.1">
    <property type="nucleotide sequence ID" value="NZ_SRJD01000019.1"/>
</dbReference>
<comment type="catalytic activity">
    <reaction evidence="2">
        <text>beta-D-GlcNAc-(1-&gt;4)-Mur2Ac(oyl-L-Ala-gamma-D-Glu-L-Lys-D-Ala-D-Ala)-di-trans,octa-cis-undecaprenyl diphosphate + L-glutamine + ATP + H2O = beta-D-GlcNAc-(1-&gt;4)-Mur2Ac(oyl-L-Ala-D-isoglutaminyl-L-Lys-D-Ala-D-Ala)-di-trans,octa-cis-undecaprenyl diphosphate + L-glutamate + ADP + phosphate + H(+)</text>
        <dbReference type="Rhea" id="RHEA:57928"/>
        <dbReference type="ChEBI" id="CHEBI:15377"/>
        <dbReference type="ChEBI" id="CHEBI:15378"/>
        <dbReference type="ChEBI" id="CHEBI:29985"/>
        <dbReference type="ChEBI" id="CHEBI:30616"/>
        <dbReference type="ChEBI" id="CHEBI:43474"/>
        <dbReference type="ChEBI" id="CHEBI:58359"/>
        <dbReference type="ChEBI" id="CHEBI:60033"/>
        <dbReference type="ChEBI" id="CHEBI:62233"/>
        <dbReference type="ChEBI" id="CHEBI:456216"/>
        <dbReference type="EC" id="6.3.5.13"/>
    </reaction>
</comment>
<dbReference type="OrthoDB" id="9782045at2"/>
<sequence>MQTLKLYHLFEDKLNLYGDDGNVTVLKKRCEWRNITLEIVQVNEITRKDDVDLNDADMIFLGGGSDREQSLCTMQLKLIKDDFKAVIEKGTPCLTICGGYQFLGKYYQDVRGNRLNGLGILDLYTIANFEQNSRMIGNILVESKTFGKIAGFENHSGETFHHYPVLGRVIKGSGNNRTDRKEGLVYKNLIGTYMHGPFLSKNPQIADFLISKALEKKYANGTLTVLTDRSENEAKKAVWRRLTLV</sequence>
<dbReference type="HAMAP" id="MF_02213">
    <property type="entry name" value="Lipid_II_synth_GatD"/>
    <property type="match status" value="1"/>
</dbReference>
<evidence type="ECO:0000313" key="4">
    <source>
        <dbReference type="EMBL" id="TGA96866.1"/>
    </source>
</evidence>
<evidence type="ECO:0000256" key="2">
    <source>
        <dbReference type="HAMAP-Rule" id="MF_02213"/>
    </source>
</evidence>
<feature type="active site" description="Nucleophile" evidence="2">
    <location>
        <position position="97"/>
    </location>
</feature>
<feature type="active site" evidence="2">
    <location>
        <position position="195"/>
    </location>
</feature>
<keyword evidence="2" id="KW-0961">Cell wall biogenesis/degradation</keyword>
<dbReference type="EC" id="6.3.5.13" evidence="2"/>
<dbReference type="PANTHER" id="PTHR21343">
    <property type="entry name" value="DETHIOBIOTIN SYNTHETASE"/>
    <property type="match status" value="1"/>
</dbReference>
<dbReference type="InterPro" id="IPR029062">
    <property type="entry name" value="Class_I_gatase-like"/>
</dbReference>
<comment type="subunit">
    <text evidence="2">Forms a heterodimer with MurT.</text>
</comment>
<dbReference type="InterPro" id="IPR011698">
    <property type="entry name" value="GATase_3"/>
</dbReference>
<proteinExistence type="inferred from homology"/>
<dbReference type="EMBL" id="SRJD01000019">
    <property type="protein sequence ID" value="TGA96866.1"/>
    <property type="molecule type" value="Genomic_DNA"/>
</dbReference>
<dbReference type="Pfam" id="PF07685">
    <property type="entry name" value="GATase_3"/>
    <property type="match status" value="1"/>
</dbReference>
<dbReference type="GO" id="GO:0140282">
    <property type="term" value="F:carbon-nitrogen ligase activity on lipid II"/>
    <property type="evidence" value="ECO:0007669"/>
    <property type="project" value="UniProtKB-UniRule"/>
</dbReference>
<dbReference type="GO" id="GO:0008360">
    <property type="term" value="P:regulation of cell shape"/>
    <property type="evidence" value="ECO:0007669"/>
    <property type="project" value="UniProtKB-KW"/>
</dbReference>
<dbReference type="GO" id="GO:0004359">
    <property type="term" value="F:glutaminase activity"/>
    <property type="evidence" value="ECO:0007669"/>
    <property type="project" value="UniProtKB-UniRule"/>
</dbReference>
<evidence type="ECO:0000256" key="1">
    <source>
        <dbReference type="ARBA" id="ARBA00022962"/>
    </source>
</evidence>
<feature type="binding site" evidence="2">
    <location>
        <position position="134"/>
    </location>
    <ligand>
        <name>substrate</name>
    </ligand>
</feature>
<keyword evidence="1 2" id="KW-0315">Glutamine amidotransferase</keyword>
<dbReference type="InterPro" id="IPR043702">
    <property type="entry name" value="Lipid_II_synth_GatD"/>
</dbReference>
<accession>A0A4Z0GM24</accession>
<dbReference type="InterPro" id="IPR033949">
    <property type="entry name" value="CobQ_GATase1"/>
</dbReference>
<dbReference type="PANTHER" id="PTHR21343:SF9">
    <property type="entry name" value="LIPID II ISOGLUTAMINYL SYNTHASE (GLUTAMINE-HYDROLYZING) SUBUNIT GATD"/>
    <property type="match status" value="1"/>
</dbReference>
<comment type="catalytic activity">
    <reaction evidence="2">
        <text>L-glutamine + H2O = L-glutamate + NH4(+)</text>
        <dbReference type="Rhea" id="RHEA:15889"/>
        <dbReference type="ChEBI" id="CHEBI:15377"/>
        <dbReference type="ChEBI" id="CHEBI:28938"/>
        <dbReference type="ChEBI" id="CHEBI:29985"/>
        <dbReference type="ChEBI" id="CHEBI:58359"/>
        <dbReference type="EC" id="3.5.1.2"/>
    </reaction>
</comment>